<reference evidence="7" key="2">
    <citation type="submission" date="2021-01" db="UniProtKB">
        <authorList>
            <consortium name="EnsemblPlants"/>
        </authorList>
    </citation>
    <scope>IDENTIFICATION</scope>
</reference>
<comment type="similarity">
    <text evidence="1">Belongs to the cytochrome P450 family.</text>
</comment>
<keyword evidence="5" id="KW-0408">Iron</keyword>
<dbReference type="GO" id="GO:0004497">
    <property type="term" value="F:monooxygenase activity"/>
    <property type="evidence" value="ECO:0007669"/>
    <property type="project" value="UniProtKB-KW"/>
</dbReference>
<evidence type="ECO:0000256" key="2">
    <source>
        <dbReference type="ARBA" id="ARBA00022617"/>
    </source>
</evidence>
<name>A0A7N2MLY2_QUELO</name>
<dbReference type="Gene3D" id="1.10.630.10">
    <property type="entry name" value="Cytochrome P450"/>
    <property type="match status" value="1"/>
</dbReference>
<dbReference type="GO" id="GO:0005506">
    <property type="term" value="F:iron ion binding"/>
    <property type="evidence" value="ECO:0007669"/>
    <property type="project" value="InterPro"/>
</dbReference>
<keyword evidence="6" id="KW-0503">Monooxygenase</keyword>
<evidence type="ECO:0000313" key="8">
    <source>
        <dbReference type="Proteomes" id="UP000594261"/>
    </source>
</evidence>
<dbReference type="PANTHER" id="PTHR47953">
    <property type="entry name" value="OS08G0105600 PROTEIN"/>
    <property type="match status" value="1"/>
</dbReference>
<dbReference type="InterPro" id="IPR036396">
    <property type="entry name" value="Cyt_P450_sf"/>
</dbReference>
<proteinExistence type="inferred from homology"/>
<dbReference type="Gramene" id="QL10p008289:mrna">
    <property type="protein sequence ID" value="QL10p008289:mrna"/>
    <property type="gene ID" value="QL10p008289"/>
</dbReference>
<dbReference type="PANTHER" id="PTHR47953:SF5">
    <property type="entry name" value="CYTOCHROME P450 71AV8-LIKE"/>
    <property type="match status" value="1"/>
</dbReference>
<dbReference type="InterPro" id="IPR052306">
    <property type="entry name" value="CYP450_71D"/>
</dbReference>
<dbReference type="EnsemblPlants" id="QL10p008289:mrna">
    <property type="protein sequence ID" value="QL10p008289:mrna"/>
    <property type="gene ID" value="QL10p008289"/>
</dbReference>
<evidence type="ECO:0000256" key="6">
    <source>
        <dbReference type="ARBA" id="ARBA00023033"/>
    </source>
</evidence>
<keyword evidence="8" id="KW-1185">Reference proteome</keyword>
<reference evidence="7 8" key="1">
    <citation type="journal article" date="2016" name="G3 (Bethesda)">
        <title>First Draft Assembly and Annotation of the Genome of a California Endemic Oak Quercus lobata Nee (Fagaceae).</title>
        <authorList>
            <person name="Sork V.L."/>
            <person name="Fitz-Gibbon S.T."/>
            <person name="Puiu D."/>
            <person name="Crepeau M."/>
            <person name="Gugger P.F."/>
            <person name="Sherman R."/>
            <person name="Stevens K."/>
            <person name="Langley C.H."/>
            <person name="Pellegrini M."/>
            <person name="Salzberg S.L."/>
        </authorList>
    </citation>
    <scope>NUCLEOTIDE SEQUENCE [LARGE SCALE GENOMIC DNA]</scope>
    <source>
        <strain evidence="7 8">cv. SW786</strain>
    </source>
</reference>
<evidence type="ECO:0000313" key="7">
    <source>
        <dbReference type="EnsemblPlants" id="QL10p008289:mrna"/>
    </source>
</evidence>
<keyword evidence="2" id="KW-0349">Heme</keyword>
<keyword evidence="3" id="KW-0479">Metal-binding</keyword>
<sequence length="130" mass="14436">MPKYKVMTLQQEHEFLSIAGRKGCPGISFSITTFKLVLAKLLHYFDWTFPDGTRGVDLDMTESIANAHPCTVCAVEDGEQHLFMVCGEDIGAFCGKISHLRGNFFELGFPILAIMLVGESDKFDASPSLW</sequence>
<evidence type="ECO:0000256" key="3">
    <source>
        <dbReference type="ARBA" id="ARBA00022723"/>
    </source>
</evidence>
<dbReference type="AlphaFoldDB" id="A0A7N2MLY2"/>
<evidence type="ECO:0000256" key="4">
    <source>
        <dbReference type="ARBA" id="ARBA00023002"/>
    </source>
</evidence>
<dbReference type="GO" id="GO:0016705">
    <property type="term" value="F:oxidoreductase activity, acting on paired donors, with incorporation or reduction of molecular oxygen"/>
    <property type="evidence" value="ECO:0007669"/>
    <property type="project" value="InterPro"/>
</dbReference>
<dbReference type="SUPFAM" id="SSF48264">
    <property type="entry name" value="Cytochrome P450"/>
    <property type="match status" value="1"/>
</dbReference>
<dbReference type="EMBL" id="LRBV02000010">
    <property type="status" value="NOT_ANNOTATED_CDS"/>
    <property type="molecule type" value="Genomic_DNA"/>
</dbReference>
<evidence type="ECO:0000256" key="1">
    <source>
        <dbReference type="ARBA" id="ARBA00010617"/>
    </source>
</evidence>
<accession>A0A7N2MLY2</accession>
<keyword evidence="4" id="KW-0560">Oxidoreductase</keyword>
<protein>
    <submittedName>
        <fullName evidence="7">Uncharacterized protein</fullName>
    </submittedName>
</protein>
<evidence type="ECO:0000256" key="5">
    <source>
        <dbReference type="ARBA" id="ARBA00023004"/>
    </source>
</evidence>
<dbReference type="Proteomes" id="UP000594261">
    <property type="component" value="Chromosome 10"/>
</dbReference>
<dbReference type="InParanoid" id="A0A7N2MLY2"/>
<organism evidence="7 8">
    <name type="scientific">Quercus lobata</name>
    <name type="common">Valley oak</name>
    <dbReference type="NCBI Taxonomy" id="97700"/>
    <lineage>
        <taxon>Eukaryota</taxon>
        <taxon>Viridiplantae</taxon>
        <taxon>Streptophyta</taxon>
        <taxon>Embryophyta</taxon>
        <taxon>Tracheophyta</taxon>
        <taxon>Spermatophyta</taxon>
        <taxon>Magnoliopsida</taxon>
        <taxon>eudicotyledons</taxon>
        <taxon>Gunneridae</taxon>
        <taxon>Pentapetalae</taxon>
        <taxon>rosids</taxon>
        <taxon>fabids</taxon>
        <taxon>Fagales</taxon>
        <taxon>Fagaceae</taxon>
        <taxon>Quercus</taxon>
    </lineage>
</organism>
<dbReference type="GO" id="GO:0020037">
    <property type="term" value="F:heme binding"/>
    <property type="evidence" value="ECO:0007669"/>
    <property type="project" value="InterPro"/>
</dbReference>